<sequence>MIIIMMIAERPVEVNDLAFPPISNGDGWARGSRRVQPLLLSTKFFSAPEASQRAMTGVFADREPKPTHESEVSGRQIHIPSNYDSALNMLTILTNPSHGQAFKRYVENGTCGIHVLNR</sequence>
<dbReference type="AlphaFoldDB" id="A0A8S9KRH1"/>
<dbReference type="Proteomes" id="UP000712281">
    <property type="component" value="Unassembled WGS sequence"/>
</dbReference>
<evidence type="ECO:0000313" key="1">
    <source>
        <dbReference type="EMBL" id="KAF2597025.1"/>
    </source>
</evidence>
<reference evidence="1" key="1">
    <citation type="submission" date="2019-12" db="EMBL/GenBank/DDBJ databases">
        <title>Genome sequencing and annotation of Brassica cretica.</title>
        <authorList>
            <person name="Studholme D.J."/>
            <person name="Sarris P.F."/>
        </authorList>
    </citation>
    <scope>NUCLEOTIDE SEQUENCE</scope>
    <source>
        <strain evidence="1">PFS-001/15</strain>
        <tissue evidence="1">Leaf</tissue>
    </source>
</reference>
<protein>
    <submittedName>
        <fullName evidence="1">Uncharacterized protein</fullName>
    </submittedName>
</protein>
<accession>A0A8S9KRH1</accession>
<comment type="caution">
    <text evidence="1">The sequence shown here is derived from an EMBL/GenBank/DDBJ whole genome shotgun (WGS) entry which is preliminary data.</text>
</comment>
<dbReference type="EMBL" id="QGKW02000717">
    <property type="protein sequence ID" value="KAF2597025.1"/>
    <property type="molecule type" value="Genomic_DNA"/>
</dbReference>
<organism evidence="1 2">
    <name type="scientific">Brassica cretica</name>
    <name type="common">Mustard</name>
    <dbReference type="NCBI Taxonomy" id="69181"/>
    <lineage>
        <taxon>Eukaryota</taxon>
        <taxon>Viridiplantae</taxon>
        <taxon>Streptophyta</taxon>
        <taxon>Embryophyta</taxon>
        <taxon>Tracheophyta</taxon>
        <taxon>Spermatophyta</taxon>
        <taxon>Magnoliopsida</taxon>
        <taxon>eudicotyledons</taxon>
        <taxon>Gunneridae</taxon>
        <taxon>Pentapetalae</taxon>
        <taxon>rosids</taxon>
        <taxon>malvids</taxon>
        <taxon>Brassicales</taxon>
        <taxon>Brassicaceae</taxon>
        <taxon>Brassiceae</taxon>
        <taxon>Brassica</taxon>
    </lineage>
</organism>
<proteinExistence type="predicted"/>
<name>A0A8S9KRH1_BRACR</name>
<gene>
    <name evidence="1" type="ORF">F2Q68_00012026</name>
</gene>
<evidence type="ECO:0000313" key="2">
    <source>
        <dbReference type="Proteomes" id="UP000712281"/>
    </source>
</evidence>